<dbReference type="PANTHER" id="PTHR43611:SF3">
    <property type="entry name" value="FLAVIN MONONUCLEOTIDE HYDROLASE 1, CHLOROPLATIC"/>
    <property type="match status" value="1"/>
</dbReference>
<organism evidence="1 2">
    <name type="scientific">Aliikangiella coralliicola</name>
    <dbReference type="NCBI Taxonomy" id="2592383"/>
    <lineage>
        <taxon>Bacteria</taxon>
        <taxon>Pseudomonadati</taxon>
        <taxon>Pseudomonadota</taxon>
        <taxon>Gammaproteobacteria</taxon>
        <taxon>Oceanospirillales</taxon>
        <taxon>Pleioneaceae</taxon>
        <taxon>Aliikangiella</taxon>
    </lineage>
</organism>
<keyword evidence="2" id="KW-1185">Reference proteome</keyword>
<dbReference type="InterPro" id="IPR023214">
    <property type="entry name" value="HAD_sf"/>
</dbReference>
<dbReference type="SFLD" id="SFLDS00003">
    <property type="entry name" value="Haloacid_Dehalogenase"/>
    <property type="match status" value="1"/>
</dbReference>
<dbReference type="InterPro" id="IPR036412">
    <property type="entry name" value="HAD-like_sf"/>
</dbReference>
<dbReference type="InterPro" id="IPR006439">
    <property type="entry name" value="HAD-SF_hydro_IA"/>
</dbReference>
<evidence type="ECO:0000313" key="2">
    <source>
        <dbReference type="Proteomes" id="UP000315439"/>
    </source>
</evidence>
<dbReference type="AlphaFoldDB" id="A0A545UAS2"/>
<dbReference type="OrthoDB" id="9797415at2"/>
<reference evidence="1 2" key="1">
    <citation type="submission" date="2019-07" db="EMBL/GenBank/DDBJ databases">
        <title>Draft genome for Aliikangiella sp. M105.</title>
        <authorList>
            <person name="Wang G."/>
        </authorList>
    </citation>
    <scope>NUCLEOTIDE SEQUENCE [LARGE SCALE GENOMIC DNA]</scope>
    <source>
        <strain evidence="1 2">M105</strain>
    </source>
</reference>
<dbReference type="SFLD" id="SFLDG01129">
    <property type="entry name" value="C1.5:_HAD__Beta-PGM__Phosphata"/>
    <property type="match status" value="1"/>
</dbReference>
<dbReference type="NCBIfam" id="TIGR01509">
    <property type="entry name" value="HAD-SF-IA-v3"/>
    <property type="match status" value="1"/>
</dbReference>
<dbReference type="PANTHER" id="PTHR43611">
    <property type="entry name" value="ALPHA-D-GLUCOSE 1-PHOSPHATE PHOSPHATASE"/>
    <property type="match status" value="1"/>
</dbReference>
<dbReference type="InterPro" id="IPR023198">
    <property type="entry name" value="PGP-like_dom2"/>
</dbReference>
<dbReference type="EMBL" id="VIKS01000010">
    <property type="protein sequence ID" value="TQV86533.1"/>
    <property type="molecule type" value="Genomic_DNA"/>
</dbReference>
<sequence>MKVVFDLGNVVLDWNTNKILDSLNVSQVDRELLKNRLFEHQDWLDMDHGIMSEQSVVTRVSKATNLETNIVEQALLTAKRSLLPIAQSIELMNDFHKAKIAMYCLSNMSVETYDFVKEQKFFSLFSGIVISGHEKCMKPDTKIFEILLNRYKLLPSETFFIDDSLPNIKASEKLGMSGHHFKRTEDCYSKIRTHLL</sequence>
<evidence type="ECO:0000313" key="1">
    <source>
        <dbReference type="EMBL" id="TQV86533.1"/>
    </source>
</evidence>
<name>A0A545UAS2_9GAMM</name>
<dbReference type="RefSeq" id="WP_142932457.1">
    <property type="nucleotide sequence ID" value="NZ_ML660166.1"/>
</dbReference>
<proteinExistence type="predicted"/>
<comment type="caution">
    <text evidence="1">The sequence shown here is derived from an EMBL/GenBank/DDBJ whole genome shotgun (WGS) entry which is preliminary data.</text>
</comment>
<protein>
    <submittedName>
        <fullName evidence="1">HAD family phosphatase</fullName>
    </submittedName>
</protein>
<dbReference type="Pfam" id="PF00702">
    <property type="entry name" value="Hydrolase"/>
    <property type="match status" value="1"/>
</dbReference>
<dbReference type="SUPFAM" id="SSF56784">
    <property type="entry name" value="HAD-like"/>
    <property type="match status" value="1"/>
</dbReference>
<gene>
    <name evidence="1" type="ORF">FLL46_16630</name>
</gene>
<dbReference type="Proteomes" id="UP000315439">
    <property type="component" value="Unassembled WGS sequence"/>
</dbReference>
<accession>A0A545UAS2</accession>
<dbReference type="Gene3D" id="1.10.150.240">
    <property type="entry name" value="Putative phosphatase, domain 2"/>
    <property type="match status" value="1"/>
</dbReference>
<dbReference type="CDD" id="cd02603">
    <property type="entry name" value="HAD_sEH-N_like"/>
    <property type="match status" value="1"/>
</dbReference>
<dbReference type="Gene3D" id="3.40.50.1000">
    <property type="entry name" value="HAD superfamily/HAD-like"/>
    <property type="match status" value="1"/>
</dbReference>